<dbReference type="EMBL" id="CP002503">
    <property type="protein sequence ID" value="AET40999.1"/>
    <property type="molecule type" value="Genomic_DNA"/>
</dbReference>
<dbReference type="eggNOG" id="ENOG502S7EJ">
    <property type="taxonomic scope" value="Eukaryota"/>
</dbReference>
<dbReference type="KEGG" id="erc:Ecym_7150"/>
<dbReference type="OMA" id="NEDMDKY"/>
<feature type="region of interest" description="Disordered" evidence="1">
    <location>
        <begin position="38"/>
        <end position="78"/>
    </location>
</feature>
<dbReference type="InParanoid" id="G8JVY4"/>
<feature type="compositionally biased region" description="Low complexity" evidence="1">
    <location>
        <begin position="39"/>
        <end position="57"/>
    </location>
</feature>
<evidence type="ECO:0000313" key="2">
    <source>
        <dbReference type="EMBL" id="AET40999.1"/>
    </source>
</evidence>
<dbReference type="OrthoDB" id="4067282at2759"/>
<dbReference type="Proteomes" id="UP000006790">
    <property type="component" value="Chromosome 7"/>
</dbReference>
<name>G8JVY4_ERECY</name>
<feature type="compositionally biased region" description="Low complexity" evidence="1">
    <location>
        <begin position="151"/>
        <end position="166"/>
    </location>
</feature>
<dbReference type="RefSeq" id="XP_003647816.1">
    <property type="nucleotide sequence ID" value="XM_003647768.1"/>
</dbReference>
<dbReference type="AlphaFoldDB" id="G8JVY4"/>
<feature type="region of interest" description="Disordered" evidence="1">
    <location>
        <begin position="110"/>
        <end position="133"/>
    </location>
</feature>
<feature type="region of interest" description="Disordered" evidence="1">
    <location>
        <begin position="325"/>
        <end position="346"/>
    </location>
</feature>
<feature type="region of interest" description="Disordered" evidence="1">
    <location>
        <begin position="171"/>
        <end position="203"/>
    </location>
</feature>
<dbReference type="HOGENOM" id="CLU_924310_0_0_1"/>
<reference evidence="3" key="1">
    <citation type="journal article" date="2012" name="G3 (Bethesda)">
        <title>Pichia sorbitophila, an interspecies yeast hybrid reveals early steps of genome resolution following polyploidization.</title>
        <authorList>
            <person name="Leh Louis V."/>
            <person name="Despons L."/>
            <person name="Friedrich A."/>
            <person name="Martin T."/>
            <person name="Durrens P."/>
            <person name="Casaregola S."/>
            <person name="Neuveglise C."/>
            <person name="Fairhead C."/>
            <person name="Marck C."/>
            <person name="Cruz J.A."/>
            <person name="Straub M.L."/>
            <person name="Kugler V."/>
            <person name="Sacerdot C."/>
            <person name="Uzunov Z."/>
            <person name="Thierry A."/>
            <person name="Weiss S."/>
            <person name="Bleykasten C."/>
            <person name="De Montigny J."/>
            <person name="Jacques N."/>
            <person name="Jung P."/>
            <person name="Lemaire M."/>
            <person name="Mallet S."/>
            <person name="Morel G."/>
            <person name="Richard G.F."/>
            <person name="Sarkar A."/>
            <person name="Savel G."/>
            <person name="Schacherer J."/>
            <person name="Seret M.L."/>
            <person name="Talla E."/>
            <person name="Samson G."/>
            <person name="Jubin C."/>
            <person name="Poulain J."/>
            <person name="Vacherie B."/>
            <person name="Barbe V."/>
            <person name="Pelletier E."/>
            <person name="Sherman D.J."/>
            <person name="Westhof E."/>
            <person name="Weissenbach J."/>
            <person name="Baret P.V."/>
            <person name="Wincker P."/>
            <person name="Gaillardin C."/>
            <person name="Dujon B."/>
            <person name="Souciet J.L."/>
        </authorList>
    </citation>
    <scope>NUCLEOTIDE SEQUENCE [LARGE SCALE GENOMIC DNA]</scope>
    <source>
        <strain evidence="3">CBS 270.75 / DBVPG 7215 / KCTC 17166 / NRRL Y-17582</strain>
    </source>
</reference>
<feature type="region of interest" description="Disordered" evidence="1">
    <location>
        <begin position="147"/>
        <end position="166"/>
    </location>
</feature>
<evidence type="ECO:0000313" key="3">
    <source>
        <dbReference type="Proteomes" id="UP000006790"/>
    </source>
</evidence>
<organism evidence="2 3">
    <name type="scientific">Eremothecium cymbalariae (strain CBS 270.75 / DBVPG 7215 / KCTC 17166 / NRRL Y-17582)</name>
    <name type="common">Yeast</name>
    <dbReference type="NCBI Taxonomy" id="931890"/>
    <lineage>
        <taxon>Eukaryota</taxon>
        <taxon>Fungi</taxon>
        <taxon>Dikarya</taxon>
        <taxon>Ascomycota</taxon>
        <taxon>Saccharomycotina</taxon>
        <taxon>Saccharomycetes</taxon>
        <taxon>Saccharomycetales</taxon>
        <taxon>Saccharomycetaceae</taxon>
        <taxon>Eremothecium</taxon>
    </lineage>
</organism>
<gene>
    <name evidence="2" type="ordered locus">Ecym_7150</name>
</gene>
<evidence type="ECO:0000256" key="1">
    <source>
        <dbReference type="SAM" id="MobiDB-lite"/>
    </source>
</evidence>
<dbReference type="FunCoup" id="G8JVY4">
    <property type="interactions" value="17"/>
</dbReference>
<feature type="compositionally biased region" description="Low complexity" evidence="1">
    <location>
        <begin position="335"/>
        <end position="346"/>
    </location>
</feature>
<dbReference type="InterPro" id="IPR035257">
    <property type="entry name" value="DUF5349"/>
</dbReference>
<proteinExistence type="predicted"/>
<dbReference type="Pfam" id="PF17298">
    <property type="entry name" value="DUF5349"/>
    <property type="match status" value="1"/>
</dbReference>
<dbReference type="GeneID" id="11469423"/>
<feature type="compositionally biased region" description="Basic residues" evidence="1">
    <location>
        <begin position="110"/>
        <end position="124"/>
    </location>
</feature>
<protein>
    <submittedName>
        <fullName evidence="2">Uncharacterized protein</fullName>
    </submittedName>
</protein>
<feature type="compositionally biased region" description="Polar residues" evidence="1">
    <location>
        <begin position="325"/>
        <end position="334"/>
    </location>
</feature>
<feature type="compositionally biased region" description="Low complexity" evidence="1">
    <location>
        <begin position="171"/>
        <end position="199"/>
    </location>
</feature>
<accession>G8JVY4</accession>
<sequence>MPGQILSVPFISQLEDMDKYLMEYRSLKLMPQNGVIPLQQQQQGQSQQQQYRYQNRAGGQGMSGQQRKRISHGSNNSSVNHYVSGAAVDAGNCNSGGKRFQIGNLQAKYGAHHHGHHHHHHHHQQQQQQQQQLINPLQTSFQKTYPQVFYPSSSKPNGNGSNISLPLIAQQTPQPGQQQSFLTSSSSSGSTSPPRLQSSISGGSTINSLSSDFGDYIMPSDFHKQYDSIAYGQTASGSPAMSNFNMVSPFVQSNSPPISSAATSNDLMQVFPSSLLGDTSSSGNVSSLNGSRSMVASMFSSNSFPSSSNQSTFTMLPAASSTWGNSTGVSTAGPTTVNQSSTSSTASGSFGIWNNDMSVWG</sequence>
<keyword evidence="3" id="KW-1185">Reference proteome</keyword>